<feature type="domain" description="Thioredoxin" evidence="10">
    <location>
        <begin position="44"/>
        <end position="217"/>
    </location>
</feature>
<evidence type="ECO:0000256" key="4">
    <source>
        <dbReference type="ARBA" id="ARBA00023002"/>
    </source>
</evidence>
<keyword evidence="2 11" id="KW-0575">Peroxidase</keyword>
<proteinExistence type="inferred from homology"/>
<dbReference type="EMBL" id="MLJW01000052">
    <property type="protein sequence ID" value="OIR05111.1"/>
    <property type="molecule type" value="Genomic_DNA"/>
</dbReference>
<evidence type="ECO:0000256" key="3">
    <source>
        <dbReference type="ARBA" id="ARBA00022862"/>
    </source>
</evidence>
<protein>
    <recommendedName>
        <fullName evidence="1">thioredoxin-dependent peroxiredoxin</fullName>
        <ecNumber evidence="1">1.11.1.24</ecNumber>
    </recommendedName>
    <alternativeName>
        <fullName evidence="7">Thioredoxin peroxidase</fullName>
    </alternativeName>
</protein>
<sequence>MNNLTQAIAEYDAGKNARVPADILALMNRCTEELKASGIENRALRVGDRMPDFELPDQHGVLRRFSDYLKKAPVVLSIYRGGWCPYCNLEMKALAAAQLEIERHGALLVGMAPELPDKALETAANNGASFDILSDSGNRVSERLGLVFTLHEALRPIYERFGLDIPAYNGDRTFKLPMPATYVVDRDGTIVHAFVDADYTRRLEPAEILRVLAARWPIGR</sequence>
<evidence type="ECO:0000313" key="11">
    <source>
        <dbReference type="EMBL" id="OIR05111.1"/>
    </source>
</evidence>
<dbReference type="InterPro" id="IPR000866">
    <property type="entry name" value="AhpC/TSA"/>
</dbReference>
<dbReference type="InterPro" id="IPR036249">
    <property type="entry name" value="Thioredoxin-like_sf"/>
</dbReference>
<accession>A0A1J5S9V2</accession>
<evidence type="ECO:0000256" key="1">
    <source>
        <dbReference type="ARBA" id="ARBA00013017"/>
    </source>
</evidence>
<organism evidence="11">
    <name type="scientific">mine drainage metagenome</name>
    <dbReference type="NCBI Taxonomy" id="410659"/>
    <lineage>
        <taxon>unclassified sequences</taxon>
        <taxon>metagenomes</taxon>
        <taxon>ecological metagenomes</taxon>
    </lineage>
</organism>
<dbReference type="InterPro" id="IPR050924">
    <property type="entry name" value="Peroxiredoxin_BCP/PrxQ"/>
</dbReference>
<keyword evidence="5" id="KW-1015">Disulfide bond</keyword>
<evidence type="ECO:0000259" key="10">
    <source>
        <dbReference type="PROSITE" id="PS51352"/>
    </source>
</evidence>
<evidence type="ECO:0000256" key="6">
    <source>
        <dbReference type="ARBA" id="ARBA00023284"/>
    </source>
</evidence>
<keyword evidence="4 11" id="KW-0560">Oxidoreductase</keyword>
<evidence type="ECO:0000256" key="2">
    <source>
        <dbReference type="ARBA" id="ARBA00022559"/>
    </source>
</evidence>
<dbReference type="GO" id="GO:0045454">
    <property type="term" value="P:cell redox homeostasis"/>
    <property type="evidence" value="ECO:0007669"/>
    <property type="project" value="TreeGrafter"/>
</dbReference>
<name>A0A1J5S9V2_9ZZZZ</name>
<evidence type="ECO:0000256" key="7">
    <source>
        <dbReference type="ARBA" id="ARBA00032824"/>
    </source>
</evidence>
<dbReference type="Pfam" id="PF00578">
    <property type="entry name" value="AhpC-TSA"/>
    <property type="match status" value="1"/>
</dbReference>
<dbReference type="PROSITE" id="PS51352">
    <property type="entry name" value="THIOREDOXIN_2"/>
    <property type="match status" value="1"/>
</dbReference>
<dbReference type="GO" id="GO:0034599">
    <property type="term" value="P:cellular response to oxidative stress"/>
    <property type="evidence" value="ECO:0007669"/>
    <property type="project" value="TreeGrafter"/>
</dbReference>
<dbReference type="GO" id="GO:0008379">
    <property type="term" value="F:thioredoxin peroxidase activity"/>
    <property type="evidence" value="ECO:0007669"/>
    <property type="project" value="TreeGrafter"/>
</dbReference>
<dbReference type="AlphaFoldDB" id="A0A1J5S9V2"/>
<evidence type="ECO:0000256" key="8">
    <source>
        <dbReference type="ARBA" id="ARBA00038489"/>
    </source>
</evidence>
<dbReference type="CDD" id="cd02970">
    <property type="entry name" value="PRX_like2"/>
    <property type="match status" value="1"/>
</dbReference>
<dbReference type="InterPro" id="IPR013766">
    <property type="entry name" value="Thioredoxin_domain"/>
</dbReference>
<dbReference type="SUPFAM" id="SSF52833">
    <property type="entry name" value="Thioredoxin-like"/>
    <property type="match status" value="1"/>
</dbReference>
<dbReference type="EC" id="1.11.1.24" evidence="1"/>
<reference evidence="11" key="1">
    <citation type="submission" date="2016-10" db="EMBL/GenBank/DDBJ databases">
        <title>Sequence of Gallionella enrichment culture.</title>
        <authorList>
            <person name="Poehlein A."/>
            <person name="Muehling M."/>
            <person name="Daniel R."/>
        </authorList>
    </citation>
    <scope>NUCLEOTIDE SEQUENCE</scope>
</reference>
<comment type="catalytic activity">
    <reaction evidence="9">
        <text>a hydroperoxide + [thioredoxin]-dithiol = an alcohol + [thioredoxin]-disulfide + H2O</text>
        <dbReference type="Rhea" id="RHEA:62620"/>
        <dbReference type="Rhea" id="RHEA-COMP:10698"/>
        <dbReference type="Rhea" id="RHEA-COMP:10700"/>
        <dbReference type="ChEBI" id="CHEBI:15377"/>
        <dbReference type="ChEBI" id="CHEBI:29950"/>
        <dbReference type="ChEBI" id="CHEBI:30879"/>
        <dbReference type="ChEBI" id="CHEBI:35924"/>
        <dbReference type="ChEBI" id="CHEBI:50058"/>
        <dbReference type="EC" id="1.11.1.24"/>
    </reaction>
</comment>
<keyword evidence="3" id="KW-0049">Antioxidant</keyword>
<evidence type="ECO:0000256" key="5">
    <source>
        <dbReference type="ARBA" id="ARBA00023157"/>
    </source>
</evidence>
<dbReference type="PANTHER" id="PTHR42801">
    <property type="entry name" value="THIOREDOXIN-DEPENDENT PEROXIDE REDUCTASE"/>
    <property type="match status" value="1"/>
</dbReference>
<dbReference type="GO" id="GO:0005737">
    <property type="term" value="C:cytoplasm"/>
    <property type="evidence" value="ECO:0007669"/>
    <property type="project" value="TreeGrafter"/>
</dbReference>
<gene>
    <name evidence="11" type="primary">bcp_10</name>
    <name evidence="11" type="ORF">GALL_126690</name>
</gene>
<evidence type="ECO:0000256" key="9">
    <source>
        <dbReference type="ARBA" id="ARBA00049091"/>
    </source>
</evidence>
<comment type="caution">
    <text evidence="11">The sequence shown here is derived from an EMBL/GenBank/DDBJ whole genome shotgun (WGS) entry which is preliminary data.</text>
</comment>
<dbReference type="PANTHER" id="PTHR42801:SF7">
    <property type="entry name" value="SLL1159 PROTEIN"/>
    <property type="match status" value="1"/>
</dbReference>
<comment type="similarity">
    <text evidence="8">Belongs to the peroxiredoxin family. BCP/PrxQ subfamily.</text>
</comment>
<dbReference type="Gene3D" id="3.40.30.10">
    <property type="entry name" value="Glutaredoxin"/>
    <property type="match status" value="1"/>
</dbReference>
<keyword evidence="6" id="KW-0676">Redox-active center</keyword>